<accession>A0A9P6IC08</accession>
<dbReference type="PANTHER" id="PTHR45615">
    <property type="entry name" value="MYOSIN HEAVY CHAIN, NON-MUSCLE"/>
    <property type="match status" value="1"/>
</dbReference>
<evidence type="ECO:0000256" key="1">
    <source>
        <dbReference type="SAM" id="Coils"/>
    </source>
</evidence>
<dbReference type="RefSeq" id="XP_038747207.1">
    <property type="nucleotide sequence ID" value="XM_038887600.1"/>
</dbReference>
<dbReference type="OrthoDB" id="4833301at2759"/>
<evidence type="ECO:0000313" key="3">
    <source>
        <dbReference type="EMBL" id="KAF9877746.1"/>
    </source>
</evidence>
<evidence type="ECO:0000313" key="4">
    <source>
        <dbReference type="Proteomes" id="UP000781932"/>
    </source>
</evidence>
<feature type="region of interest" description="Disordered" evidence="2">
    <location>
        <begin position="85"/>
        <end position="118"/>
    </location>
</feature>
<protein>
    <submittedName>
        <fullName evidence="3">Uncharacterized protein</fullName>
    </submittedName>
</protein>
<name>A0A9P6IC08_9PEZI</name>
<dbReference type="AlphaFoldDB" id="A0A9P6IC08"/>
<feature type="region of interest" description="Disordered" evidence="2">
    <location>
        <begin position="545"/>
        <end position="568"/>
    </location>
</feature>
<feature type="coiled-coil region" evidence="1">
    <location>
        <begin position="286"/>
        <end position="412"/>
    </location>
</feature>
<keyword evidence="1" id="KW-0175">Coiled coil</keyword>
<sequence length="871" mass="96341">MGVVTTTPTVVAIVAEIQEIQEITMSSAEIATAETATGATTETMTGIMTAAVTETTTAIANAGIVIDLLSMDHERGMGRDLTRIGETTSRKQASNPTAAAASSSGPSTPKSTQSSQLGQLTDAYQRVSKRLHEHVAIKLRKEALEARAKEREIHRKQLKHKYNEFPALKDTNRKVEKRDQEELAALRKESEAAGKKTLAATEAFMVIVLQAIAEQGNGRGADDVGPRLTSLLEALEKRLKGDIQDNSKKATSLETRMNSRFEVLEKHFRENISKQGERMEQLQQGLSTETAQRKALAMENESLRNRLLKLEKNGVENESLRTKLLDLAKTSAKAENESLGVRLVDLEKSAQLLNAQMMEHAESIKQLSNKEPAATATITTDDNLQAQHAADILQLQQKLADHDSKLRQLSLDQLDVQNQYATGIVDLSQVVGNLKEDVEAHSQALGNLAEIDRDLISETCEEVGKKLPRLEQITTKLDKDMATLRTDATRLRTELQQLEPKAMEALEGRIYELSTGMSDLQSRTDKTERESGDIRLAHEQLKNDLLEKLQTPTRQSPTEPPRPEPVAEQVASSIAELQSAVGNARSDIKELQSTMLKRPSGPDAIVTMSKLQRLNTELCSLVAGWVDGLKSDMKVVQGQIADLQNRPIPDKLSTPITDRNGSPLETKWEEYDGRIKALEEVTEPLVHGRASGGSPLQELVSFMGATRPMVDKMKAQILMIEASLKSVTESIKHMSDIQNTGNGRIEEVEQQMATHTSRLEQFEPNLKAIEQKLDKRMDLVQQDYMALDGQMNNLTTESLFHAIVQHLDKYQPSGAQLGQKVETIIQQMNQHEHRLVKVERSSSLSSDEPASKKRKFSPTGYGTAALTNGNH</sequence>
<proteinExistence type="predicted"/>
<comment type="caution">
    <text evidence="3">The sequence shown here is derived from an EMBL/GenBank/DDBJ whole genome shotgun (WGS) entry which is preliminary data.</text>
</comment>
<feature type="compositionally biased region" description="Low complexity" evidence="2">
    <location>
        <begin position="92"/>
        <end position="116"/>
    </location>
</feature>
<reference evidence="3" key="1">
    <citation type="submission" date="2020-03" db="EMBL/GenBank/DDBJ databases">
        <authorList>
            <person name="He L."/>
        </authorList>
    </citation>
    <scope>NUCLEOTIDE SEQUENCE</scope>
    <source>
        <strain evidence="3">CkLH20</strain>
    </source>
</reference>
<reference evidence="3" key="2">
    <citation type="submission" date="2020-11" db="EMBL/GenBank/DDBJ databases">
        <title>Whole genome sequencing of Colletotrichum sp.</title>
        <authorList>
            <person name="Li H."/>
        </authorList>
    </citation>
    <scope>NUCLEOTIDE SEQUENCE</scope>
    <source>
        <strain evidence="3">CkLH20</strain>
    </source>
</reference>
<keyword evidence="4" id="KW-1185">Reference proteome</keyword>
<organism evidence="3 4">
    <name type="scientific">Colletotrichum karsti</name>
    <dbReference type="NCBI Taxonomy" id="1095194"/>
    <lineage>
        <taxon>Eukaryota</taxon>
        <taxon>Fungi</taxon>
        <taxon>Dikarya</taxon>
        <taxon>Ascomycota</taxon>
        <taxon>Pezizomycotina</taxon>
        <taxon>Sordariomycetes</taxon>
        <taxon>Hypocreomycetidae</taxon>
        <taxon>Glomerellales</taxon>
        <taxon>Glomerellaceae</taxon>
        <taxon>Colletotrichum</taxon>
        <taxon>Colletotrichum boninense species complex</taxon>
    </lineage>
</organism>
<dbReference type="Proteomes" id="UP000781932">
    <property type="component" value="Unassembled WGS sequence"/>
</dbReference>
<dbReference type="PANTHER" id="PTHR45615:SF80">
    <property type="entry name" value="GRIP DOMAIN-CONTAINING PROTEIN"/>
    <property type="match status" value="1"/>
</dbReference>
<gene>
    <name evidence="3" type="ORF">CkaCkLH20_04881</name>
</gene>
<feature type="region of interest" description="Disordered" evidence="2">
    <location>
        <begin position="838"/>
        <end position="871"/>
    </location>
</feature>
<dbReference type="GeneID" id="62160674"/>
<evidence type="ECO:0000256" key="2">
    <source>
        <dbReference type="SAM" id="MobiDB-lite"/>
    </source>
</evidence>
<dbReference type="EMBL" id="JAATWM020000013">
    <property type="protein sequence ID" value="KAF9877746.1"/>
    <property type="molecule type" value="Genomic_DNA"/>
</dbReference>